<evidence type="ECO:0000313" key="6">
    <source>
        <dbReference type="Proteomes" id="UP000054549"/>
    </source>
</evidence>
<keyword evidence="6" id="KW-1185">Reference proteome</keyword>
<dbReference type="STRING" id="946122.A0A0C2WTT0"/>
<dbReference type="PANTHER" id="PTHR19848:SF8">
    <property type="entry name" value="F-BOX AND WD REPEAT DOMAIN CONTAINING 7"/>
    <property type="match status" value="1"/>
</dbReference>
<keyword evidence="4" id="KW-0175">Coiled coil</keyword>
<keyword evidence="2" id="KW-0677">Repeat</keyword>
<accession>A0A0C2WTT0</accession>
<sequence length="921" mass="102283">MEAIQIGSHASFERAAATAVGANSVASYNSNNPTNVRGANIVAINIISSSGGNEPLIGFPNRLFENYSLGRLGPNTSPGVDHTQEAIRCFRIMNDQLQQDILDVGVDPAQFLTNAGVKRLWPTKRDKNISQALEYACTNWAKHLKEAKKNNKRLVKELENFVNKHLLHWIEALSWINKLSSADLSLEVGIAFLSNPTLSYYSKLLFEGQQLISNFGDLIAQTALHIYRTALPLTPDESLLYQRYSREMRNNLCRVLCWRPEDSHRIITCSQYKQPVNHILFSCQPTTYFASWSGESVNVRDSTSTVDMWDSTTGMSYARITDNWIALADNFSAGASSRESSVFFYNFLDPNTPCMMFTASAPVLRIALSVDGRRIAAGSSDGKIKLWDGADGSLIQDMDGFECANQEDCQFAFSPNGPAGARLVFSSRRGGLELQKAINGEHIANLNYQSTIHFNLVFSRSGSRLASLVKGKDEKHILTVWNVVNGALIGASPGSVGSVLAISADGLIIATGGDGHSLQLWSRNRGSRRNRWDTFKLSYDTPSDLDSWDRISCLAFSQDNLLVIGFTDANSVLYDVKQRFIVIRIPKHNPSAASFSLDCTRLAIGYPDGTLRLWYISGFKESRYMSRRKSAPVSIMAFSPDCSRLASGFEDGTVRLWDTEYPSQPLMIHKSHSVKVTALAFRLDGLSFASGAVDGTIRLWDSNGVGSTDLFQFPTHGELTSVAFSGFVLAAATEYETILWDIETGEHGLLCKLGSTLLAFSNPNHEQSRLLASFNRCHNEVMVWDIVPSTCIAQFSDTQTVEKMVFTSDNSQLVGTVRFGVVSESFCLFDFANKHLQYLQVNEYARLCPMPRWHGIPVWLQYADENYTITGFLSEDNDRSIGLNMVVLPKHLVVDSCKPCGSRMFALPCKDGRILFFKSLY</sequence>
<dbReference type="SUPFAM" id="SSF50969">
    <property type="entry name" value="YVTN repeat-like/Quinoprotein amine dehydrogenase"/>
    <property type="match status" value="2"/>
</dbReference>
<dbReference type="PRINTS" id="PR00320">
    <property type="entry name" value="GPROTEINBRPT"/>
</dbReference>
<gene>
    <name evidence="5" type="ORF">M378DRAFT_544291</name>
</gene>
<dbReference type="SUPFAM" id="SSF50978">
    <property type="entry name" value="WD40 repeat-like"/>
    <property type="match status" value="1"/>
</dbReference>
<dbReference type="InterPro" id="IPR019775">
    <property type="entry name" value="WD40_repeat_CS"/>
</dbReference>
<dbReference type="PROSITE" id="PS00678">
    <property type="entry name" value="WD_REPEATS_1"/>
    <property type="match status" value="1"/>
</dbReference>
<dbReference type="HOGENOM" id="CLU_000288_6_19_1"/>
<evidence type="ECO:0000256" key="1">
    <source>
        <dbReference type="ARBA" id="ARBA00022574"/>
    </source>
</evidence>
<reference evidence="5 6" key="1">
    <citation type="submission" date="2014-04" db="EMBL/GenBank/DDBJ databases">
        <title>Evolutionary Origins and Diversification of the Mycorrhizal Mutualists.</title>
        <authorList>
            <consortium name="DOE Joint Genome Institute"/>
            <consortium name="Mycorrhizal Genomics Consortium"/>
            <person name="Kohler A."/>
            <person name="Kuo A."/>
            <person name="Nagy L.G."/>
            <person name="Floudas D."/>
            <person name="Copeland A."/>
            <person name="Barry K.W."/>
            <person name="Cichocki N."/>
            <person name="Veneault-Fourrey C."/>
            <person name="LaButti K."/>
            <person name="Lindquist E.A."/>
            <person name="Lipzen A."/>
            <person name="Lundell T."/>
            <person name="Morin E."/>
            <person name="Murat C."/>
            <person name="Riley R."/>
            <person name="Ohm R."/>
            <person name="Sun H."/>
            <person name="Tunlid A."/>
            <person name="Henrissat B."/>
            <person name="Grigoriev I.V."/>
            <person name="Hibbett D.S."/>
            <person name="Martin F."/>
        </authorList>
    </citation>
    <scope>NUCLEOTIDE SEQUENCE [LARGE SCALE GENOMIC DNA]</scope>
    <source>
        <strain evidence="5 6">Koide BX008</strain>
    </source>
</reference>
<dbReference type="PROSITE" id="PS50294">
    <property type="entry name" value="WD_REPEATS_REGION"/>
    <property type="match status" value="3"/>
</dbReference>
<dbReference type="PANTHER" id="PTHR19848">
    <property type="entry name" value="WD40 REPEAT PROTEIN"/>
    <property type="match status" value="1"/>
</dbReference>
<evidence type="ECO:0000256" key="3">
    <source>
        <dbReference type="PROSITE-ProRule" id="PRU00221"/>
    </source>
</evidence>
<dbReference type="Gene3D" id="2.130.10.10">
    <property type="entry name" value="YVTN repeat-like/Quinoprotein amine dehydrogenase"/>
    <property type="match status" value="3"/>
</dbReference>
<evidence type="ECO:0000256" key="2">
    <source>
        <dbReference type="ARBA" id="ARBA00022737"/>
    </source>
</evidence>
<dbReference type="EMBL" id="KN818244">
    <property type="protein sequence ID" value="KIL65142.1"/>
    <property type="molecule type" value="Genomic_DNA"/>
</dbReference>
<feature type="repeat" description="WD" evidence="3">
    <location>
        <begin position="669"/>
        <end position="701"/>
    </location>
</feature>
<dbReference type="Proteomes" id="UP000054549">
    <property type="component" value="Unassembled WGS sequence"/>
</dbReference>
<dbReference type="PROSITE" id="PS50082">
    <property type="entry name" value="WD_REPEATS_2"/>
    <property type="match status" value="3"/>
</dbReference>
<feature type="repeat" description="WD" evidence="3">
    <location>
        <begin position="356"/>
        <end position="397"/>
    </location>
</feature>
<evidence type="ECO:0000256" key="4">
    <source>
        <dbReference type="SAM" id="Coils"/>
    </source>
</evidence>
<dbReference type="InterPro" id="IPR015943">
    <property type="entry name" value="WD40/YVTN_repeat-like_dom_sf"/>
</dbReference>
<name>A0A0C2WTT0_AMAMK</name>
<dbReference type="InParanoid" id="A0A0C2WTT0"/>
<organism evidence="5 6">
    <name type="scientific">Amanita muscaria (strain Koide BX008)</name>
    <dbReference type="NCBI Taxonomy" id="946122"/>
    <lineage>
        <taxon>Eukaryota</taxon>
        <taxon>Fungi</taxon>
        <taxon>Dikarya</taxon>
        <taxon>Basidiomycota</taxon>
        <taxon>Agaricomycotina</taxon>
        <taxon>Agaricomycetes</taxon>
        <taxon>Agaricomycetidae</taxon>
        <taxon>Agaricales</taxon>
        <taxon>Pluteineae</taxon>
        <taxon>Amanitaceae</taxon>
        <taxon>Amanita</taxon>
    </lineage>
</organism>
<feature type="repeat" description="WD" evidence="3">
    <location>
        <begin position="626"/>
        <end position="660"/>
    </location>
</feature>
<dbReference type="SMART" id="SM00320">
    <property type="entry name" value="WD40"/>
    <property type="match status" value="7"/>
</dbReference>
<dbReference type="InterPro" id="IPR001680">
    <property type="entry name" value="WD40_rpt"/>
</dbReference>
<dbReference type="InterPro" id="IPR020472">
    <property type="entry name" value="WD40_PAC1"/>
</dbReference>
<protein>
    <submittedName>
        <fullName evidence="5">Uncharacterized protein</fullName>
    </submittedName>
</protein>
<dbReference type="Pfam" id="PF00400">
    <property type="entry name" value="WD40"/>
    <property type="match status" value="3"/>
</dbReference>
<dbReference type="InterPro" id="IPR011044">
    <property type="entry name" value="Quino_amine_DH_bsu"/>
</dbReference>
<keyword evidence="1 3" id="KW-0853">WD repeat</keyword>
<feature type="coiled-coil region" evidence="4">
    <location>
        <begin position="137"/>
        <end position="164"/>
    </location>
</feature>
<dbReference type="InterPro" id="IPR036322">
    <property type="entry name" value="WD40_repeat_dom_sf"/>
</dbReference>
<dbReference type="OrthoDB" id="10251741at2759"/>
<dbReference type="AlphaFoldDB" id="A0A0C2WTT0"/>
<proteinExistence type="predicted"/>
<evidence type="ECO:0000313" key="5">
    <source>
        <dbReference type="EMBL" id="KIL65142.1"/>
    </source>
</evidence>